<sequence length="220" mass="24987">MDGLNQEMPMDQKIDARSGFPPAYMTSEQEPYLEEIDVKWIKDAVIEEIFKEEMTFHVRITYHEPYQNTTERIKSLELLVSEYYTKLYDQEQKAIFPDVLKEGMVIDALIASDFIESDNAMTEAFQILVVSAPFGTDAIEGKVLQVNIRIGHILIAPINDPLQVLCIVVSEETVIFSSQSRMIPMDHILPGMFIRVEHGNFVSSSTPPQTTATTIQVLKN</sequence>
<dbReference type="AlphaFoldDB" id="A0A1I0CIL9"/>
<dbReference type="Proteomes" id="UP000199800">
    <property type="component" value="Unassembled WGS sequence"/>
</dbReference>
<dbReference type="EMBL" id="FOHN01000010">
    <property type="protein sequence ID" value="SET18990.1"/>
    <property type="molecule type" value="Genomic_DNA"/>
</dbReference>
<dbReference type="RefSeq" id="WP_143066346.1">
    <property type="nucleotide sequence ID" value="NZ_FOHN01000010.1"/>
</dbReference>
<name>A0A1I0CIL9_9FIRM</name>
<keyword evidence="2" id="KW-1185">Reference proteome</keyword>
<reference evidence="1 2" key="1">
    <citation type="submission" date="2016-10" db="EMBL/GenBank/DDBJ databases">
        <authorList>
            <person name="de Groot N.N."/>
        </authorList>
    </citation>
    <scope>NUCLEOTIDE SEQUENCE [LARGE SCALE GENOMIC DNA]</scope>
    <source>
        <strain evidence="1 2">DSM 1801</strain>
    </source>
</reference>
<organism evidence="1 2">
    <name type="scientific">[Clostridium] polysaccharolyticum</name>
    <dbReference type="NCBI Taxonomy" id="29364"/>
    <lineage>
        <taxon>Bacteria</taxon>
        <taxon>Bacillati</taxon>
        <taxon>Bacillota</taxon>
        <taxon>Clostridia</taxon>
        <taxon>Lachnospirales</taxon>
        <taxon>Lachnospiraceae</taxon>
    </lineage>
</organism>
<gene>
    <name evidence="1" type="ORF">SAMN04487772_11014</name>
</gene>
<proteinExistence type="predicted"/>
<dbReference type="STRING" id="29364.SAMN04487772_11014"/>
<accession>A0A1I0CIL9</accession>
<protein>
    <submittedName>
        <fullName evidence="1">Uncharacterized protein</fullName>
    </submittedName>
</protein>
<evidence type="ECO:0000313" key="2">
    <source>
        <dbReference type="Proteomes" id="UP000199800"/>
    </source>
</evidence>
<evidence type="ECO:0000313" key="1">
    <source>
        <dbReference type="EMBL" id="SET18990.1"/>
    </source>
</evidence>